<dbReference type="Proteomes" id="UP000186804">
    <property type="component" value="Unassembled WGS sequence"/>
</dbReference>
<keyword evidence="1" id="KW-0812">Transmembrane</keyword>
<name>A0A1J4MB73_9CRYT</name>
<keyword evidence="3" id="KW-1185">Reference proteome</keyword>
<dbReference type="RefSeq" id="XP_067066636.1">
    <property type="nucleotide sequence ID" value="XM_067213385.1"/>
</dbReference>
<reference evidence="2 3" key="1">
    <citation type="submission" date="2016-10" db="EMBL/GenBank/DDBJ databases">
        <title>Reductive evolution of mitochondrial metabolism and differential evolution of invasion-related proteins in Cryptosporidium.</title>
        <authorList>
            <person name="Liu S."/>
            <person name="Roellig D.M."/>
            <person name="Guo Y."/>
            <person name="Li N."/>
            <person name="Frace M.A."/>
            <person name="Tang K."/>
            <person name="Zhang L."/>
            <person name="Feng Y."/>
            <person name="Xiao L."/>
        </authorList>
    </citation>
    <scope>NUCLEOTIDE SEQUENCE [LARGE SCALE GENOMIC DNA]</scope>
    <source>
        <strain evidence="2">30847</strain>
    </source>
</reference>
<organism evidence="2 3">
    <name type="scientific">Cryptosporidium andersoni</name>
    <dbReference type="NCBI Taxonomy" id="117008"/>
    <lineage>
        <taxon>Eukaryota</taxon>
        <taxon>Sar</taxon>
        <taxon>Alveolata</taxon>
        <taxon>Apicomplexa</taxon>
        <taxon>Conoidasida</taxon>
        <taxon>Coccidia</taxon>
        <taxon>Eucoccidiorida</taxon>
        <taxon>Eimeriorina</taxon>
        <taxon>Cryptosporidiidae</taxon>
        <taxon>Cryptosporidium</taxon>
    </lineage>
</organism>
<evidence type="ECO:0008006" key="4">
    <source>
        <dbReference type="Google" id="ProtNLM"/>
    </source>
</evidence>
<dbReference type="AlphaFoldDB" id="A0A1J4MB73"/>
<keyword evidence="1" id="KW-1133">Transmembrane helix</keyword>
<dbReference type="GeneID" id="92367343"/>
<dbReference type="EMBL" id="LRBS01000121">
    <property type="protein sequence ID" value="OII71446.1"/>
    <property type="molecule type" value="Genomic_DNA"/>
</dbReference>
<proteinExistence type="predicted"/>
<evidence type="ECO:0000256" key="1">
    <source>
        <dbReference type="SAM" id="Phobius"/>
    </source>
</evidence>
<evidence type="ECO:0000313" key="2">
    <source>
        <dbReference type="EMBL" id="OII71446.1"/>
    </source>
</evidence>
<feature type="transmembrane region" description="Helical" evidence="1">
    <location>
        <begin position="92"/>
        <end position="114"/>
    </location>
</feature>
<protein>
    <recommendedName>
        <fullName evidence="4">Transmembrane protein</fullName>
    </recommendedName>
</protein>
<feature type="transmembrane region" description="Helical" evidence="1">
    <location>
        <begin position="141"/>
        <end position="164"/>
    </location>
</feature>
<gene>
    <name evidence="2" type="ORF">cand_031590</name>
</gene>
<keyword evidence="1" id="KW-0472">Membrane</keyword>
<comment type="caution">
    <text evidence="2">The sequence shown here is derived from an EMBL/GenBank/DDBJ whole genome shotgun (WGS) entry which is preliminary data.</text>
</comment>
<evidence type="ECO:0000313" key="3">
    <source>
        <dbReference type="Proteomes" id="UP000186804"/>
    </source>
</evidence>
<accession>A0A1J4MB73</accession>
<sequence>MSIYISQFEDSNGYNEPEISYNNFNSNLNSSKIEQIIEIVLFIQLIFSLSVCIGRSDYNFILYLIGYTLFCVELPPVDVNGVIRKITGIRRYLILVIVAIMIDAAWLSFAMSAWLCSSNISLDVCFVEDFQMNWEFKMHKFVIWGSSLNFLLKGVLGLLCWMWINNERVKLETLSPKQF</sequence>
<dbReference type="VEuPathDB" id="CryptoDB:cand_031590"/>
<dbReference type="OrthoDB" id="337844at2759"/>